<proteinExistence type="predicted"/>
<dbReference type="GO" id="GO:0015234">
    <property type="term" value="F:thiamine transmembrane transporter activity"/>
    <property type="evidence" value="ECO:0007669"/>
    <property type="project" value="InterPro"/>
</dbReference>
<feature type="transmembrane region" description="Helical" evidence="1">
    <location>
        <begin position="55"/>
        <end position="75"/>
    </location>
</feature>
<dbReference type="OrthoDB" id="9795813at2"/>
<dbReference type="RefSeq" id="WP_063386779.1">
    <property type="nucleotide sequence ID" value="NZ_LWBR01000008.1"/>
</dbReference>
<dbReference type="EMBL" id="LWBR01000008">
    <property type="protein sequence ID" value="KZN97527.1"/>
    <property type="molecule type" value="Genomic_DNA"/>
</dbReference>
<dbReference type="STRING" id="33936.AZI98_02810"/>
<protein>
    <submittedName>
        <fullName evidence="2">Energy-coupled thiamine transporter ThiT</fullName>
    </submittedName>
</protein>
<sequence length="186" mass="20169">MEKNRLLLLIEAAIFAALAVILDLLPSIQLSSAISISIAMVPVLILSFRSGAKIGFISGLLWGLLQIVLGDAYILTPVQGFIDYFLAFSFIGLAGLFSKTIQNKLKDGKKSSALFFIIFGIFIGAFARYFWHFISGVFFFGEYAPEGMSAVVYSLIVNGITMIGAFVLCAVVTVILIMAAPRLVVK</sequence>
<organism evidence="2 3">
    <name type="scientific">Aeribacillus pallidus</name>
    <dbReference type="NCBI Taxonomy" id="33936"/>
    <lineage>
        <taxon>Bacteria</taxon>
        <taxon>Bacillati</taxon>
        <taxon>Bacillota</taxon>
        <taxon>Bacilli</taxon>
        <taxon>Bacillales</taxon>
        <taxon>Bacillaceae</taxon>
        <taxon>Aeribacillus</taxon>
    </lineage>
</organism>
<name>A0A161ZVZ0_9BACI</name>
<feature type="transmembrane region" description="Helical" evidence="1">
    <location>
        <begin position="81"/>
        <end position="101"/>
    </location>
</feature>
<keyword evidence="3" id="KW-1185">Reference proteome</keyword>
<feature type="transmembrane region" description="Helical" evidence="1">
    <location>
        <begin position="151"/>
        <end position="180"/>
    </location>
</feature>
<dbReference type="Pfam" id="PF09515">
    <property type="entry name" value="Thia_YuaJ"/>
    <property type="match status" value="1"/>
</dbReference>
<keyword evidence="1" id="KW-0812">Transmembrane</keyword>
<dbReference type="InterPro" id="IPR012651">
    <property type="entry name" value="Thia_Transptr_ThiT"/>
</dbReference>
<dbReference type="GO" id="GO:0005886">
    <property type="term" value="C:plasma membrane"/>
    <property type="evidence" value="ECO:0007669"/>
    <property type="project" value="InterPro"/>
</dbReference>
<dbReference type="Proteomes" id="UP000076476">
    <property type="component" value="Unassembled WGS sequence"/>
</dbReference>
<reference evidence="2 3" key="1">
    <citation type="submission" date="2016-04" db="EMBL/GenBank/DDBJ databases">
        <title>Draft genome sequence of Aeribacillus pallidus 8m3 from petroleum reservoir.</title>
        <authorList>
            <person name="Poltaraus A.B."/>
            <person name="Nazina T.N."/>
            <person name="Tourova T.P."/>
            <person name="Malakho S.M."/>
            <person name="Korshunova A.V."/>
            <person name="Sokolova D.S."/>
        </authorList>
    </citation>
    <scope>NUCLEOTIDE SEQUENCE [LARGE SCALE GENOMIC DNA]</scope>
    <source>
        <strain evidence="2 3">8m3</strain>
    </source>
</reference>
<dbReference type="AlphaFoldDB" id="A0A161ZVZ0"/>
<dbReference type="Gene3D" id="1.10.1760.20">
    <property type="match status" value="1"/>
</dbReference>
<evidence type="ECO:0000313" key="3">
    <source>
        <dbReference type="Proteomes" id="UP000076476"/>
    </source>
</evidence>
<evidence type="ECO:0000256" key="1">
    <source>
        <dbReference type="SAM" id="Phobius"/>
    </source>
</evidence>
<feature type="transmembrane region" description="Helical" evidence="1">
    <location>
        <begin position="113"/>
        <end position="131"/>
    </location>
</feature>
<comment type="caution">
    <text evidence="2">The sequence shown here is derived from an EMBL/GenBank/DDBJ whole genome shotgun (WGS) entry which is preliminary data.</text>
</comment>
<gene>
    <name evidence="2" type="ORF">AZI98_02810</name>
</gene>
<dbReference type="NCBIfam" id="TIGR02357">
    <property type="entry name" value="ECF_ThiT_YuaJ"/>
    <property type="match status" value="1"/>
</dbReference>
<keyword evidence="1" id="KW-1133">Transmembrane helix</keyword>
<accession>A0A161ZVZ0</accession>
<evidence type="ECO:0000313" key="2">
    <source>
        <dbReference type="EMBL" id="KZN97527.1"/>
    </source>
</evidence>
<feature type="transmembrane region" description="Helical" evidence="1">
    <location>
        <begin position="29"/>
        <end position="48"/>
    </location>
</feature>
<keyword evidence="1" id="KW-0472">Membrane</keyword>